<reference evidence="1 2" key="1">
    <citation type="submission" date="2020-04" db="EMBL/GenBank/DDBJ databases">
        <title>Azohydromonas sp. isolated from soil.</title>
        <authorList>
            <person name="Dahal R.H."/>
        </authorList>
    </citation>
    <scope>NUCLEOTIDE SEQUENCE [LARGE SCALE GENOMIC DNA]</scope>
    <source>
        <strain evidence="1 2">G-1-1-14</strain>
    </source>
</reference>
<dbReference type="Proteomes" id="UP000574067">
    <property type="component" value="Unassembled WGS sequence"/>
</dbReference>
<keyword evidence="2" id="KW-1185">Reference proteome</keyword>
<sequence>MPEKSEKPQKSDWIAFHSAMWPYSPLLELKVAPEWLNQSINPNWNFGTVIYNQDNSANPKAEQAILAQYSYGRQLGRIQDVIELLLELQKASISDENKAVQQFSAMLKDIHREKTKARNDRIKELQDELEKLQKGDDPE</sequence>
<dbReference type="RefSeq" id="WP_169163787.1">
    <property type="nucleotide sequence ID" value="NZ_JABBFW010000043.1"/>
</dbReference>
<gene>
    <name evidence="1" type="ORF">HHL10_28340</name>
</gene>
<dbReference type="EMBL" id="JABBFW010000043">
    <property type="protein sequence ID" value="NML18886.1"/>
    <property type="molecule type" value="Genomic_DNA"/>
</dbReference>
<protein>
    <submittedName>
        <fullName evidence="1">Uncharacterized protein</fullName>
    </submittedName>
</protein>
<evidence type="ECO:0000313" key="1">
    <source>
        <dbReference type="EMBL" id="NML18886.1"/>
    </source>
</evidence>
<proteinExistence type="predicted"/>
<dbReference type="AlphaFoldDB" id="A0A848FIB1"/>
<evidence type="ECO:0000313" key="2">
    <source>
        <dbReference type="Proteomes" id="UP000574067"/>
    </source>
</evidence>
<comment type="caution">
    <text evidence="1">The sequence shown here is derived from an EMBL/GenBank/DDBJ whole genome shotgun (WGS) entry which is preliminary data.</text>
</comment>
<accession>A0A848FIB1</accession>
<name>A0A848FIB1_9BURK</name>
<organism evidence="1 2">
    <name type="scientific">Azohydromonas caseinilytica</name>
    <dbReference type="NCBI Taxonomy" id="2728836"/>
    <lineage>
        <taxon>Bacteria</taxon>
        <taxon>Pseudomonadati</taxon>
        <taxon>Pseudomonadota</taxon>
        <taxon>Betaproteobacteria</taxon>
        <taxon>Burkholderiales</taxon>
        <taxon>Sphaerotilaceae</taxon>
        <taxon>Azohydromonas</taxon>
    </lineage>
</organism>